<feature type="compositionally biased region" description="Basic and acidic residues" evidence="1">
    <location>
        <begin position="70"/>
        <end position="81"/>
    </location>
</feature>
<evidence type="ECO:0000313" key="3">
    <source>
        <dbReference type="Proteomes" id="UP001283361"/>
    </source>
</evidence>
<feature type="region of interest" description="Disordered" evidence="1">
    <location>
        <begin position="1"/>
        <end position="81"/>
    </location>
</feature>
<sequence length="81" mass="9166">MVGVKRVRGKEREGSEESGLEEKTQKVDENGLEENKEVSEESGLEEKEEKSHRKAGRRKRKRLVGGKLVGRKEREGSEESG</sequence>
<accession>A0AAE1DKP4</accession>
<feature type="compositionally biased region" description="Basic residues" evidence="1">
    <location>
        <begin position="52"/>
        <end position="64"/>
    </location>
</feature>
<dbReference type="Proteomes" id="UP001283361">
    <property type="component" value="Unassembled WGS sequence"/>
</dbReference>
<protein>
    <submittedName>
        <fullName evidence="2">Uncharacterized protein</fullName>
    </submittedName>
</protein>
<name>A0AAE1DKP4_9GAST</name>
<gene>
    <name evidence="2" type="ORF">RRG08_030099</name>
</gene>
<proteinExistence type="predicted"/>
<keyword evidence="3" id="KW-1185">Reference proteome</keyword>
<dbReference type="AlphaFoldDB" id="A0AAE1DKP4"/>
<organism evidence="2 3">
    <name type="scientific">Elysia crispata</name>
    <name type="common">lettuce slug</name>
    <dbReference type="NCBI Taxonomy" id="231223"/>
    <lineage>
        <taxon>Eukaryota</taxon>
        <taxon>Metazoa</taxon>
        <taxon>Spiralia</taxon>
        <taxon>Lophotrochozoa</taxon>
        <taxon>Mollusca</taxon>
        <taxon>Gastropoda</taxon>
        <taxon>Heterobranchia</taxon>
        <taxon>Euthyneura</taxon>
        <taxon>Panpulmonata</taxon>
        <taxon>Sacoglossa</taxon>
        <taxon>Placobranchoidea</taxon>
        <taxon>Plakobranchidae</taxon>
        <taxon>Elysia</taxon>
    </lineage>
</organism>
<feature type="compositionally biased region" description="Basic and acidic residues" evidence="1">
    <location>
        <begin position="10"/>
        <end position="51"/>
    </location>
</feature>
<reference evidence="2" key="1">
    <citation type="journal article" date="2023" name="G3 (Bethesda)">
        <title>A reference genome for the long-term kleptoplast-retaining sea slug Elysia crispata morphotype clarki.</title>
        <authorList>
            <person name="Eastman K.E."/>
            <person name="Pendleton A.L."/>
            <person name="Shaikh M.A."/>
            <person name="Suttiyut T."/>
            <person name="Ogas R."/>
            <person name="Tomko P."/>
            <person name="Gavelis G."/>
            <person name="Widhalm J.R."/>
            <person name="Wisecaver J.H."/>
        </authorList>
    </citation>
    <scope>NUCLEOTIDE SEQUENCE</scope>
    <source>
        <strain evidence="2">ECLA1</strain>
    </source>
</reference>
<dbReference type="EMBL" id="JAWDGP010003469">
    <property type="protein sequence ID" value="KAK3774017.1"/>
    <property type="molecule type" value="Genomic_DNA"/>
</dbReference>
<evidence type="ECO:0000313" key="2">
    <source>
        <dbReference type="EMBL" id="KAK3774017.1"/>
    </source>
</evidence>
<comment type="caution">
    <text evidence="2">The sequence shown here is derived from an EMBL/GenBank/DDBJ whole genome shotgun (WGS) entry which is preliminary data.</text>
</comment>
<evidence type="ECO:0000256" key="1">
    <source>
        <dbReference type="SAM" id="MobiDB-lite"/>
    </source>
</evidence>